<feature type="transmembrane region" description="Helical" evidence="8">
    <location>
        <begin position="119"/>
        <end position="141"/>
    </location>
</feature>
<feature type="transmembrane region" description="Helical" evidence="8">
    <location>
        <begin position="215"/>
        <end position="236"/>
    </location>
</feature>
<dbReference type="PANTHER" id="PTHR12174">
    <property type="entry name" value="SIGNAL PEPTIDE PEPTIDASE"/>
    <property type="match status" value="1"/>
</dbReference>
<dbReference type="GO" id="GO:0098554">
    <property type="term" value="C:cytoplasmic side of endoplasmic reticulum membrane"/>
    <property type="evidence" value="ECO:0007669"/>
    <property type="project" value="TreeGrafter"/>
</dbReference>
<keyword evidence="5" id="KW-0256">Endoplasmic reticulum</keyword>
<organism evidence="9 10">
    <name type="scientific">Auxenochlorella protothecoides</name>
    <name type="common">Green microalga</name>
    <name type="synonym">Chlorella protothecoides</name>
    <dbReference type="NCBI Taxonomy" id="3075"/>
    <lineage>
        <taxon>Eukaryota</taxon>
        <taxon>Viridiplantae</taxon>
        <taxon>Chlorophyta</taxon>
        <taxon>core chlorophytes</taxon>
        <taxon>Trebouxiophyceae</taxon>
        <taxon>Chlorellales</taxon>
        <taxon>Chlorellaceae</taxon>
        <taxon>Auxenochlorella</taxon>
    </lineage>
</organism>
<keyword evidence="10" id="KW-1185">Reference proteome</keyword>
<reference evidence="9 10" key="1">
    <citation type="journal article" date="2014" name="BMC Genomics">
        <title>Oil accumulation mechanisms of the oleaginous microalga Chlorella protothecoides revealed through its genome, transcriptomes, and proteomes.</title>
        <authorList>
            <person name="Gao C."/>
            <person name="Wang Y."/>
            <person name="Shen Y."/>
            <person name="Yan D."/>
            <person name="He X."/>
            <person name="Dai J."/>
            <person name="Wu Q."/>
        </authorList>
    </citation>
    <scope>NUCLEOTIDE SEQUENCE [LARGE SCALE GENOMIC DNA]</scope>
    <source>
        <strain evidence="9 10">0710</strain>
    </source>
</reference>
<keyword evidence="4" id="KW-0378">Hydrolase</keyword>
<evidence type="ECO:0000256" key="1">
    <source>
        <dbReference type="ARBA" id="ARBA00004477"/>
    </source>
</evidence>
<accession>A0A087SMC6</accession>
<dbReference type="GO" id="GO:0042500">
    <property type="term" value="F:aspartic endopeptidase activity, intramembrane cleaving"/>
    <property type="evidence" value="ECO:0007669"/>
    <property type="project" value="InterPro"/>
</dbReference>
<keyword evidence="7 8" id="KW-0472">Membrane</keyword>
<gene>
    <name evidence="9" type="ORF">F751_4941</name>
</gene>
<dbReference type="InterPro" id="IPR006639">
    <property type="entry name" value="Preselin/SPP"/>
</dbReference>
<dbReference type="GO" id="GO:0006465">
    <property type="term" value="P:signal peptide processing"/>
    <property type="evidence" value="ECO:0007669"/>
    <property type="project" value="TreeGrafter"/>
</dbReference>
<dbReference type="AlphaFoldDB" id="A0A087SMC6"/>
<evidence type="ECO:0000313" key="9">
    <source>
        <dbReference type="EMBL" id="KFM26880.1"/>
    </source>
</evidence>
<dbReference type="Pfam" id="PF04258">
    <property type="entry name" value="Peptidase_A22B"/>
    <property type="match status" value="1"/>
</dbReference>
<dbReference type="InterPro" id="IPR007369">
    <property type="entry name" value="Peptidase_A22B_SPP"/>
</dbReference>
<feature type="transmembrane region" description="Helical" evidence="8">
    <location>
        <begin position="327"/>
        <end position="345"/>
    </location>
</feature>
<keyword evidence="3 8" id="KW-0812">Transmembrane</keyword>
<sequence>MAGSEEGPLKVPCPIGHAVLAGLAVAPIFLPVPVNFNIVATAAATVYVGSRRSVKDSPPQDSMTKRDAAKFPLIGSVVLFSLFLAFKYLPKDWVNAVLAGKLEVFPVISKTGCWGAEPAYFVLLGLLALTATADPLVAPFLPRKLSETQFHFTVMKIPVLLKEGLEFSFSPLEIVLSAAAALFSAWYLKQRHWFASNVLGLAFSLQGIEHLSLGSVAVGVILLAGLFFYDIFWVFFTPVMVSVAKNFDAPIKLLFPRFLQDAEGKEQFSMLGLGDIVIPGIFVAIVLRYDIAHGRQTRFFRSSFLGYVVGLTATIMVMNAFKAAQPALLYIVPSVFLFTLAAAALKGKGSGRMYLLLTLLQWAARYLPLPGTLFD</sequence>
<protein>
    <submittedName>
        <fullName evidence="9">Minor histocompatibility antigen H13</fullName>
    </submittedName>
</protein>
<feature type="transmembrane region" description="Helical" evidence="8">
    <location>
        <begin position="299"/>
        <end position="321"/>
    </location>
</feature>
<evidence type="ECO:0000256" key="4">
    <source>
        <dbReference type="ARBA" id="ARBA00022801"/>
    </source>
</evidence>
<evidence type="ECO:0000256" key="2">
    <source>
        <dbReference type="ARBA" id="ARBA00006859"/>
    </source>
</evidence>
<evidence type="ECO:0000256" key="3">
    <source>
        <dbReference type="ARBA" id="ARBA00022692"/>
    </source>
</evidence>
<comment type="subcellular location">
    <subcellularLocation>
        <location evidence="1">Endoplasmic reticulum membrane</location>
        <topology evidence="1">Multi-pass membrane protein</topology>
    </subcellularLocation>
</comment>
<evidence type="ECO:0000313" key="10">
    <source>
        <dbReference type="Proteomes" id="UP000028924"/>
    </source>
</evidence>
<name>A0A087SMC6_AUXPR</name>
<feature type="transmembrane region" description="Helical" evidence="8">
    <location>
        <begin position="28"/>
        <end position="50"/>
    </location>
</feature>
<dbReference type="SMART" id="SM00730">
    <property type="entry name" value="PSN"/>
    <property type="match status" value="1"/>
</dbReference>
<dbReference type="GO" id="GO:0098553">
    <property type="term" value="C:lumenal side of endoplasmic reticulum membrane"/>
    <property type="evidence" value="ECO:0007669"/>
    <property type="project" value="TreeGrafter"/>
</dbReference>
<dbReference type="Proteomes" id="UP000028924">
    <property type="component" value="Unassembled WGS sequence"/>
</dbReference>
<dbReference type="KEGG" id="apro:F751_4941"/>
<dbReference type="EMBL" id="KL662137">
    <property type="protein sequence ID" value="KFM26880.1"/>
    <property type="molecule type" value="Genomic_DNA"/>
</dbReference>
<dbReference type="RefSeq" id="XP_011399828.1">
    <property type="nucleotide sequence ID" value="XM_011401526.1"/>
</dbReference>
<dbReference type="MEROPS" id="A22.A15"/>
<dbReference type="GeneID" id="23616332"/>
<evidence type="ECO:0000256" key="8">
    <source>
        <dbReference type="SAM" id="Phobius"/>
    </source>
</evidence>
<dbReference type="GO" id="GO:0033619">
    <property type="term" value="P:membrane protein proteolysis"/>
    <property type="evidence" value="ECO:0007669"/>
    <property type="project" value="TreeGrafter"/>
</dbReference>
<comment type="similarity">
    <text evidence="2">Belongs to the peptidase A22B family.</text>
</comment>
<dbReference type="PANTHER" id="PTHR12174:SF23">
    <property type="entry name" value="MINOR HISTOCOMPATIBILITY ANTIGEN H13"/>
    <property type="match status" value="1"/>
</dbReference>
<dbReference type="eggNOG" id="KOG2443">
    <property type="taxonomic scope" value="Eukaryota"/>
</dbReference>
<dbReference type="STRING" id="3075.A0A087SMC6"/>
<proteinExistence type="inferred from homology"/>
<evidence type="ECO:0000256" key="7">
    <source>
        <dbReference type="ARBA" id="ARBA00023136"/>
    </source>
</evidence>
<feature type="transmembrane region" description="Helical" evidence="8">
    <location>
        <begin position="268"/>
        <end position="287"/>
    </location>
</feature>
<evidence type="ECO:0000256" key="6">
    <source>
        <dbReference type="ARBA" id="ARBA00022989"/>
    </source>
</evidence>
<dbReference type="OrthoDB" id="29661at2759"/>
<feature type="transmembrane region" description="Helical" evidence="8">
    <location>
        <begin position="71"/>
        <end position="89"/>
    </location>
</feature>
<keyword evidence="6 8" id="KW-1133">Transmembrane helix</keyword>
<evidence type="ECO:0000256" key="5">
    <source>
        <dbReference type="ARBA" id="ARBA00022824"/>
    </source>
</evidence>